<evidence type="ECO:0000313" key="2">
    <source>
        <dbReference type="Proteomes" id="UP000717515"/>
    </source>
</evidence>
<organism evidence="1 2">
    <name type="scientific">Mortierella alpina</name>
    <name type="common">Oleaginous fungus</name>
    <name type="synonym">Mortierella renispora</name>
    <dbReference type="NCBI Taxonomy" id="64518"/>
    <lineage>
        <taxon>Eukaryota</taxon>
        <taxon>Fungi</taxon>
        <taxon>Fungi incertae sedis</taxon>
        <taxon>Mucoromycota</taxon>
        <taxon>Mortierellomycotina</taxon>
        <taxon>Mortierellomycetes</taxon>
        <taxon>Mortierellales</taxon>
        <taxon>Mortierellaceae</taxon>
        <taxon>Mortierella</taxon>
    </lineage>
</organism>
<proteinExistence type="predicted"/>
<gene>
    <name evidence="1" type="ORF">KVV02_001330</name>
</gene>
<dbReference type="Proteomes" id="UP000717515">
    <property type="component" value="Unassembled WGS sequence"/>
</dbReference>
<sequence length="266" mass="29298">MRPVTAPPSYGDLTPIQTSAIRICTISLTGNDKIRLIGTPAPLTPLIRSSILSTWGTIQRESNYAGAHEFKLSGTPWHGQGPDSVRSRRLLSGLLFTMARVGWNLLQATDVSQREHDKDTLFFEYSEPPAPSASGSQDMDTAGALREVELFAVSFHRSDRIRVISSQPPEVALRMMGLVKQAVASQWKYGIQQEQDYCGALEIKLQGNPWQAKGDESVYARMMLAQMIANFQADGFKLYASIGIGAGSDGHDVQSWVLRRVSPSWS</sequence>
<dbReference type="AlphaFoldDB" id="A0A9P8A0C8"/>
<dbReference type="PANTHER" id="PTHR38696">
    <property type="entry name" value="MEDIATOR OF RNA POLYMERASE II TRANSCRIPTION SUBUNIT 13"/>
    <property type="match status" value="1"/>
</dbReference>
<protein>
    <submittedName>
        <fullName evidence="1">Uncharacterized protein</fullName>
    </submittedName>
</protein>
<name>A0A9P8A0C8_MORAP</name>
<accession>A0A9P8A0C8</accession>
<dbReference type="PANTHER" id="PTHR38696:SF1">
    <property type="entry name" value="MEDIATOR OF RNA POLYMERASE II TRANSCRIPTION SUBUNIT 13"/>
    <property type="match status" value="1"/>
</dbReference>
<dbReference type="EMBL" id="JAIFTL010000152">
    <property type="protein sequence ID" value="KAG9322348.1"/>
    <property type="molecule type" value="Genomic_DNA"/>
</dbReference>
<evidence type="ECO:0000313" key="1">
    <source>
        <dbReference type="EMBL" id="KAG9322348.1"/>
    </source>
</evidence>
<comment type="caution">
    <text evidence="1">The sequence shown here is derived from an EMBL/GenBank/DDBJ whole genome shotgun (WGS) entry which is preliminary data.</text>
</comment>
<reference evidence="1" key="1">
    <citation type="submission" date="2021-07" db="EMBL/GenBank/DDBJ databases">
        <title>Draft genome of Mortierella alpina, strain LL118, isolated from an aspen leaf litter sample.</title>
        <authorList>
            <person name="Yang S."/>
            <person name="Vinatzer B.A."/>
        </authorList>
    </citation>
    <scope>NUCLEOTIDE SEQUENCE</scope>
    <source>
        <strain evidence="1">LL118</strain>
    </source>
</reference>